<dbReference type="Gene3D" id="1.25.10.10">
    <property type="entry name" value="Leucine-rich Repeat Variant"/>
    <property type="match status" value="1"/>
</dbReference>
<dbReference type="PANTHER" id="PTHR12537">
    <property type="entry name" value="RNA BINDING PROTEIN PUMILIO-RELATED"/>
    <property type="match status" value="1"/>
</dbReference>
<name>A0ABQ8Z731_9EUKA</name>
<comment type="caution">
    <text evidence="5">The sequence shown here is derived from an EMBL/GenBank/DDBJ whole genome shotgun (WGS) entry which is preliminary data.</text>
</comment>
<evidence type="ECO:0000259" key="4">
    <source>
        <dbReference type="PROSITE" id="PS50303"/>
    </source>
</evidence>
<evidence type="ECO:0000256" key="1">
    <source>
        <dbReference type="ARBA" id="ARBA00022737"/>
    </source>
</evidence>
<feature type="compositionally biased region" description="Basic residues" evidence="3">
    <location>
        <begin position="303"/>
        <end position="349"/>
    </location>
</feature>
<dbReference type="Pfam" id="PF00806">
    <property type="entry name" value="PUF"/>
    <property type="match status" value="8"/>
</dbReference>
<feature type="repeat" description="Pumilio" evidence="2">
    <location>
        <begin position="750"/>
        <end position="786"/>
    </location>
</feature>
<feature type="repeat" description="Pumilio" evidence="2">
    <location>
        <begin position="934"/>
        <end position="971"/>
    </location>
</feature>
<dbReference type="EMBL" id="JAOAOG010000041">
    <property type="protein sequence ID" value="KAJ6252596.1"/>
    <property type="molecule type" value="Genomic_DNA"/>
</dbReference>
<evidence type="ECO:0000256" key="2">
    <source>
        <dbReference type="PROSITE-ProRule" id="PRU00317"/>
    </source>
</evidence>
<protein>
    <submittedName>
        <fullName evidence="5">Pumilio 2</fullName>
    </submittedName>
</protein>
<sequence length="1000" mass="118170">MNKRTSQKLSKQPVAKKNMARRQNSLPVKGNKSKVTSNLRINLDNLRISDFSRRLSPRTQLKLLPPTSPRSSFKLLGANSPRNNEEFFTLLSTNNNNSQNQKENNTNTNTSNSKINTNTYNNTNTNTNSNIVNQKYTNKKENKANNQEKPNKQGKTNNQSKPNNQSKTNNYEKKNSQGTEKDQKIPTESPRVYDLVVNEQRSNSAPPSPSFILSPRSKENQTQLPPFFTPRFDLIEQDKKPMQTLSPRLGRDFNFNTKTYVSGTVSARISGTYNGIERGFGLEDNSLKEKKLESIWNKPSTNTKKKKTLKKKKIKHNSNKNKKKKSPKLSKVKNPKKSPTRKKNLKEKKSKSDPQINKLSKNYQNNGFQLNFDSIWHQEKNQQLKDQVFNSNFSNHQEQNSKENNPKEENKTEKFNNYDQTQKKNNNDQENHQKKKLIKVNQVSPLDLQTNQTYFEQKYKKPTSNNHQNQQNSTREINRSNNNVMSKYNYQPNYYHQMRNQQQTKNQNQQQQQLEFQFQNNYQNQEEVLGYSNYPINRNITHQNYQEMNHYYNYPNNNYQVDEMYYVQQNTNQQYIQYQYNQSNNYINNNNQRYQNSLNQNKSYNYYHQQQQQQKQQQQQQQNRRKKQQQKQQNQKKQNQNHKKQSKEIKLTLLHNENSSLLDQFREDPEKFQDFQLSQLYDHILEFSGDQLGSRYIQLRFQTASEEEKEKLFTIIYTNVDYLVRNIFGNYVIQKCLEDGLTNQILILTNLIKESVIKFSLDTYACRVIQKAFQVFGEEDKEFLVDKIGEKALVLVKDQNGNHVIQKCIECLPDKLRSKLVVHIIDYVVPLSTHGFGCRTIQRLLRHYRGQYFETIVQKLLASIKSFIMNQYGNYVVQHLLEFVNEDEQKIPIFNLVNARFIEFSTHKFASNVVEKCLIFGTSKEHKSIVNILKLNNGEILNRIMRDKFGNYVIQRLIEKCDYLIIQPILNILLSKIDDLKSFQYGKHILKKIKLRGYFK</sequence>
<feature type="compositionally biased region" description="Polar residues" evidence="3">
    <location>
        <begin position="154"/>
        <end position="169"/>
    </location>
</feature>
<dbReference type="SUPFAM" id="SSF48371">
    <property type="entry name" value="ARM repeat"/>
    <property type="match status" value="1"/>
</dbReference>
<evidence type="ECO:0000256" key="3">
    <source>
        <dbReference type="SAM" id="MobiDB-lite"/>
    </source>
</evidence>
<feature type="repeat" description="Pumilio" evidence="2">
    <location>
        <begin position="859"/>
        <end position="895"/>
    </location>
</feature>
<dbReference type="PROSITE" id="PS50302">
    <property type="entry name" value="PUM"/>
    <property type="match status" value="6"/>
</dbReference>
<feature type="domain" description="PUM-HD" evidence="4">
    <location>
        <begin position="657"/>
        <end position="997"/>
    </location>
</feature>
<reference evidence="5" key="1">
    <citation type="submission" date="2022-08" db="EMBL/GenBank/DDBJ databases">
        <title>Novel sulfate-reducing endosymbionts in the free-living metamonad Anaeramoeba.</title>
        <authorList>
            <person name="Jerlstrom-Hultqvist J."/>
            <person name="Cepicka I."/>
            <person name="Gallot-Lavallee L."/>
            <person name="Salas-Leiva D."/>
            <person name="Curtis B.A."/>
            <person name="Zahonova K."/>
            <person name="Pipaliya S."/>
            <person name="Dacks J."/>
            <person name="Roger A.J."/>
        </authorList>
    </citation>
    <scope>NUCLEOTIDE SEQUENCE</scope>
    <source>
        <strain evidence="5">Schooner1</strain>
    </source>
</reference>
<dbReference type="PROSITE" id="PS50303">
    <property type="entry name" value="PUM_HD"/>
    <property type="match status" value="1"/>
</dbReference>
<gene>
    <name evidence="5" type="ORF">M0813_13968</name>
</gene>
<keyword evidence="1" id="KW-0677">Repeat</keyword>
<evidence type="ECO:0000313" key="6">
    <source>
        <dbReference type="Proteomes" id="UP001150062"/>
    </source>
</evidence>
<accession>A0ABQ8Z731</accession>
<feature type="region of interest" description="Disordered" evidence="3">
    <location>
        <begin position="94"/>
        <end position="224"/>
    </location>
</feature>
<feature type="compositionally biased region" description="Low complexity" evidence="3">
    <location>
        <begin position="94"/>
        <end position="133"/>
    </location>
</feature>
<feature type="repeat" description="Pumilio" evidence="2">
    <location>
        <begin position="896"/>
        <end position="931"/>
    </location>
</feature>
<dbReference type="InterPro" id="IPR033712">
    <property type="entry name" value="Pumilio_RNA-bd"/>
</dbReference>
<feature type="compositionally biased region" description="Basic and acidic residues" evidence="3">
    <location>
        <begin position="170"/>
        <end position="185"/>
    </location>
</feature>
<feature type="repeat" description="Pumilio" evidence="2">
    <location>
        <begin position="679"/>
        <end position="714"/>
    </location>
</feature>
<dbReference type="Proteomes" id="UP001150062">
    <property type="component" value="Unassembled WGS sequence"/>
</dbReference>
<feature type="compositionally biased region" description="Basic and acidic residues" evidence="3">
    <location>
        <begin position="419"/>
        <end position="432"/>
    </location>
</feature>
<organism evidence="5 6">
    <name type="scientific">Anaeramoeba flamelloides</name>
    <dbReference type="NCBI Taxonomy" id="1746091"/>
    <lineage>
        <taxon>Eukaryota</taxon>
        <taxon>Metamonada</taxon>
        <taxon>Anaeramoebidae</taxon>
        <taxon>Anaeramoeba</taxon>
    </lineage>
</organism>
<feature type="compositionally biased region" description="Polar residues" evidence="3">
    <location>
        <begin position="473"/>
        <end position="487"/>
    </location>
</feature>
<dbReference type="InterPro" id="IPR033133">
    <property type="entry name" value="PUM-HD"/>
</dbReference>
<proteinExistence type="predicted"/>
<feature type="region of interest" description="Disordered" evidence="3">
    <location>
        <begin position="419"/>
        <end position="444"/>
    </location>
</feature>
<feature type="region of interest" description="Disordered" evidence="3">
    <location>
        <begin position="295"/>
        <end position="361"/>
    </location>
</feature>
<feature type="region of interest" description="Disordered" evidence="3">
    <location>
        <begin position="1"/>
        <end position="34"/>
    </location>
</feature>
<feature type="region of interest" description="Disordered" evidence="3">
    <location>
        <begin position="61"/>
        <end position="80"/>
    </location>
</feature>
<feature type="repeat" description="Pumilio" evidence="2">
    <location>
        <begin position="787"/>
        <end position="823"/>
    </location>
</feature>
<evidence type="ECO:0000313" key="5">
    <source>
        <dbReference type="EMBL" id="KAJ6252596.1"/>
    </source>
</evidence>
<dbReference type="InterPro" id="IPR001313">
    <property type="entry name" value="Pumilio_RNA-bd_rpt"/>
</dbReference>
<feature type="compositionally biased region" description="Low complexity" evidence="3">
    <location>
        <begin position="606"/>
        <end position="622"/>
    </location>
</feature>
<dbReference type="InterPro" id="IPR016024">
    <property type="entry name" value="ARM-type_fold"/>
</dbReference>
<feature type="region of interest" description="Disordered" evidence="3">
    <location>
        <begin position="459"/>
        <end position="487"/>
    </location>
</feature>
<dbReference type="PANTHER" id="PTHR12537:SF12">
    <property type="entry name" value="MATERNAL PROTEIN PUMILIO"/>
    <property type="match status" value="1"/>
</dbReference>
<dbReference type="SMART" id="SM00025">
    <property type="entry name" value="Pumilio"/>
    <property type="match status" value="8"/>
</dbReference>
<dbReference type="CDD" id="cd07920">
    <property type="entry name" value="Pumilio"/>
    <property type="match status" value="1"/>
</dbReference>
<dbReference type="InterPro" id="IPR011989">
    <property type="entry name" value="ARM-like"/>
</dbReference>
<keyword evidence="6" id="KW-1185">Reference proteome</keyword>
<feature type="region of interest" description="Disordered" evidence="3">
    <location>
        <begin position="606"/>
        <end position="646"/>
    </location>
</feature>